<dbReference type="AlphaFoldDB" id="A0A1W1D6N2"/>
<dbReference type="SUPFAM" id="SSF75169">
    <property type="entry name" value="DsrEFH-like"/>
    <property type="match status" value="1"/>
</dbReference>
<gene>
    <name evidence="1" type="ORF">MNB_SUP05-10-908</name>
</gene>
<dbReference type="Pfam" id="PF02635">
    <property type="entry name" value="DsrE"/>
    <property type="match status" value="1"/>
</dbReference>
<dbReference type="PANTHER" id="PTHR37691:SF1">
    <property type="entry name" value="BLR3518 PROTEIN"/>
    <property type="match status" value="1"/>
</dbReference>
<organism evidence="1">
    <name type="scientific">hydrothermal vent metagenome</name>
    <dbReference type="NCBI Taxonomy" id="652676"/>
    <lineage>
        <taxon>unclassified sequences</taxon>
        <taxon>metagenomes</taxon>
        <taxon>ecological metagenomes</taxon>
    </lineage>
</organism>
<evidence type="ECO:0000313" key="1">
    <source>
        <dbReference type="EMBL" id="SFV76264.1"/>
    </source>
</evidence>
<accession>A0A1W1D6N2</accession>
<dbReference type="InterPro" id="IPR027396">
    <property type="entry name" value="DsrEFH-like"/>
</dbReference>
<name>A0A1W1D6N2_9ZZZZ</name>
<proteinExistence type="predicted"/>
<reference evidence="1" key="1">
    <citation type="submission" date="2016-10" db="EMBL/GenBank/DDBJ databases">
        <authorList>
            <person name="de Groot N.N."/>
        </authorList>
    </citation>
    <scope>NUCLEOTIDE SEQUENCE</scope>
</reference>
<dbReference type="PANTHER" id="PTHR37691">
    <property type="entry name" value="BLR3518 PROTEIN"/>
    <property type="match status" value="1"/>
</dbReference>
<protein>
    <submittedName>
        <fullName evidence="1">Uncharacterized protein</fullName>
    </submittedName>
</protein>
<dbReference type="EMBL" id="FPHQ01000090">
    <property type="protein sequence ID" value="SFV76264.1"/>
    <property type="molecule type" value="Genomic_DNA"/>
</dbReference>
<dbReference type="InterPro" id="IPR003787">
    <property type="entry name" value="Sulphur_relay_DsrE/F-like"/>
</dbReference>
<dbReference type="Gene3D" id="3.40.1260.10">
    <property type="entry name" value="DsrEFH-like"/>
    <property type="match status" value="1"/>
</dbReference>
<sequence length="164" mass="18594">MMKKILTKLLLITMLFVGFGISVVSAEEDEVRKVVYHADFADPRRFSAMLTSINNMTTHYQNEMIDYDVRIVFVAHGIRFVTEDKLEKTPFAEDKAMAERRESNYGRLSTLNIVQEVKLELCDITRAGIGLDKSKLLEGVESVPSGVVRIAELQSQGFAYIKIE</sequence>